<protein>
    <recommendedName>
        <fullName evidence="4">Secreted protein with PEP-CTERM sorting signal</fullName>
    </recommendedName>
</protein>
<comment type="caution">
    <text evidence="2">The sequence shown here is derived from an EMBL/GenBank/DDBJ whole genome shotgun (WGS) entry which is preliminary data.</text>
</comment>
<dbReference type="AlphaFoldDB" id="A0A4R3UX45"/>
<evidence type="ECO:0000256" key="1">
    <source>
        <dbReference type="SAM" id="SignalP"/>
    </source>
</evidence>
<feature type="signal peptide" evidence="1">
    <location>
        <begin position="1"/>
        <end position="24"/>
    </location>
</feature>
<dbReference type="InterPro" id="IPR015943">
    <property type="entry name" value="WD40/YVTN_repeat-like_dom_sf"/>
</dbReference>
<evidence type="ECO:0008006" key="4">
    <source>
        <dbReference type="Google" id="ProtNLM"/>
    </source>
</evidence>
<proteinExistence type="predicted"/>
<dbReference type="SUPFAM" id="SSF63829">
    <property type="entry name" value="Calcium-dependent phosphotriesterase"/>
    <property type="match status" value="1"/>
</dbReference>
<dbReference type="Gene3D" id="2.130.10.10">
    <property type="entry name" value="YVTN repeat-like/Quinoprotein amine dehydrogenase"/>
    <property type="match status" value="1"/>
</dbReference>
<organism evidence="2 3">
    <name type="scientific">Roseateles saccharophilus</name>
    <name type="common">Pseudomonas saccharophila</name>
    <dbReference type="NCBI Taxonomy" id="304"/>
    <lineage>
        <taxon>Bacteria</taxon>
        <taxon>Pseudomonadati</taxon>
        <taxon>Pseudomonadota</taxon>
        <taxon>Betaproteobacteria</taxon>
        <taxon>Burkholderiales</taxon>
        <taxon>Sphaerotilaceae</taxon>
        <taxon>Roseateles</taxon>
    </lineage>
</organism>
<accession>A0A4R3UX45</accession>
<sequence>MRRTVRGFSGLAAGLMLMAGGARADLVAGTLYFTYFSGGANVNDVAYNYDSSTHSFSLGAVNNLAGTNGADGIIFAPNGNLLVGGQCSGNVYEVNPGNGNVVGSGNTLGGCSYHLALDPSGGKVYTSDFGGELKVMPLPLTNATTVTVNGGDQGVTGLAFTPGGSAYYVNGSPNGHGNVGHIDPTTGATIRLFTGLTPAHGMVFDSYTKLMTLFGDGFDATFNPLAGSDAGIVSSLKQSQQVTCDFDQGAVDGKGHALVAGCNQITFIDYSISGDITHPDYATSIGGFSNIDDVAPLSGLGSNNPPGGSLPEPMSLALAGLALSAALGVTGKARRR</sequence>
<keyword evidence="3" id="KW-1185">Reference proteome</keyword>
<gene>
    <name evidence="2" type="ORF">EV671_101565</name>
</gene>
<dbReference type="Proteomes" id="UP000295110">
    <property type="component" value="Unassembled WGS sequence"/>
</dbReference>
<dbReference type="OrthoDB" id="9810905at2"/>
<evidence type="ECO:0000313" key="2">
    <source>
        <dbReference type="EMBL" id="TCU95373.1"/>
    </source>
</evidence>
<dbReference type="RefSeq" id="WP_132572554.1">
    <property type="nucleotide sequence ID" value="NZ_CBCSGL010000018.1"/>
</dbReference>
<reference evidence="2 3" key="1">
    <citation type="submission" date="2019-03" db="EMBL/GenBank/DDBJ databases">
        <title>Genomic Encyclopedia of Type Strains, Phase IV (KMG-IV): sequencing the most valuable type-strain genomes for metagenomic binning, comparative biology and taxonomic classification.</title>
        <authorList>
            <person name="Goeker M."/>
        </authorList>
    </citation>
    <scope>NUCLEOTIDE SEQUENCE [LARGE SCALE GENOMIC DNA]</scope>
    <source>
        <strain evidence="2 3">DSM 654</strain>
    </source>
</reference>
<feature type="chain" id="PRO_5020901094" description="Secreted protein with PEP-CTERM sorting signal" evidence="1">
    <location>
        <begin position="25"/>
        <end position="336"/>
    </location>
</feature>
<keyword evidence="1" id="KW-0732">Signal</keyword>
<name>A0A4R3UX45_ROSSA</name>
<dbReference type="EMBL" id="SMBU01000015">
    <property type="protein sequence ID" value="TCU95373.1"/>
    <property type="molecule type" value="Genomic_DNA"/>
</dbReference>
<evidence type="ECO:0000313" key="3">
    <source>
        <dbReference type="Proteomes" id="UP000295110"/>
    </source>
</evidence>